<dbReference type="AlphaFoldDB" id="A0A9P7AIU5"/>
<evidence type="ECO:0000259" key="2">
    <source>
        <dbReference type="Pfam" id="PF24764"/>
    </source>
</evidence>
<evidence type="ECO:0000313" key="4">
    <source>
        <dbReference type="Proteomes" id="UP000719766"/>
    </source>
</evidence>
<keyword evidence="4" id="KW-1185">Reference proteome</keyword>
<evidence type="ECO:0000256" key="1">
    <source>
        <dbReference type="SAM" id="MobiDB-lite"/>
    </source>
</evidence>
<protein>
    <recommendedName>
        <fullName evidence="2">Integrase core domain-containing protein</fullName>
    </recommendedName>
</protein>
<accession>A0A9P7AIU5</accession>
<proteinExistence type="predicted"/>
<gene>
    <name evidence="3" type="ORF">HD556DRAFT_1242521</name>
</gene>
<feature type="domain" description="Integrase core" evidence="2">
    <location>
        <begin position="13"/>
        <end position="97"/>
    </location>
</feature>
<dbReference type="Proteomes" id="UP000719766">
    <property type="component" value="Unassembled WGS sequence"/>
</dbReference>
<comment type="caution">
    <text evidence="3">The sequence shown here is derived from an EMBL/GenBank/DDBJ whole genome shotgun (WGS) entry which is preliminary data.</text>
</comment>
<organism evidence="3 4">
    <name type="scientific">Suillus plorans</name>
    <dbReference type="NCBI Taxonomy" id="116603"/>
    <lineage>
        <taxon>Eukaryota</taxon>
        <taxon>Fungi</taxon>
        <taxon>Dikarya</taxon>
        <taxon>Basidiomycota</taxon>
        <taxon>Agaricomycotina</taxon>
        <taxon>Agaricomycetes</taxon>
        <taxon>Agaricomycetidae</taxon>
        <taxon>Boletales</taxon>
        <taxon>Suillineae</taxon>
        <taxon>Suillaceae</taxon>
        <taxon>Suillus</taxon>
    </lineage>
</organism>
<dbReference type="RefSeq" id="XP_041157327.1">
    <property type="nucleotide sequence ID" value="XM_041298288.1"/>
</dbReference>
<evidence type="ECO:0000313" key="3">
    <source>
        <dbReference type="EMBL" id="KAG1790355.1"/>
    </source>
</evidence>
<dbReference type="OrthoDB" id="3353107at2759"/>
<sequence>MSDWELCLHNYYRSTQNSRIERLWVEVGTQFVRRWRAFFSRLERLHGLDIEKTGHLWLLQGLFLDAINDDCKTFREEWNLHPIAGPSTNNKSPQDLQLISQVTLGIYRDDCEGVHPDTIERYHGTHGREQTGAGHPDDEDTNSGDQLVSQIEEDQEQNVRHTAVEVPGKKSPFVTQDDENLFFSTVEQIVVEGIIPEGYGLLPGEQDDEDAAMIEVLQFGRRGTKSIVVSLSDSVWEARATLWCQGLSALSLFKTERYF</sequence>
<reference evidence="3" key="1">
    <citation type="journal article" date="2020" name="New Phytol.">
        <title>Comparative genomics reveals dynamic genome evolution in host specialist ectomycorrhizal fungi.</title>
        <authorList>
            <person name="Lofgren L.A."/>
            <person name="Nguyen N.H."/>
            <person name="Vilgalys R."/>
            <person name="Ruytinx J."/>
            <person name="Liao H.L."/>
            <person name="Branco S."/>
            <person name="Kuo A."/>
            <person name="LaButti K."/>
            <person name="Lipzen A."/>
            <person name="Andreopoulos W."/>
            <person name="Pangilinan J."/>
            <person name="Riley R."/>
            <person name="Hundley H."/>
            <person name="Na H."/>
            <person name="Barry K."/>
            <person name="Grigoriev I.V."/>
            <person name="Stajich J.E."/>
            <person name="Kennedy P.G."/>
        </authorList>
    </citation>
    <scope>NUCLEOTIDE SEQUENCE</scope>
    <source>
        <strain evidence="3">S12</strain>
    </source>
</reference>
<name>A0A9P7AIU5_9AGAM</name>
<feature type="region of interest" description="Disordered" evidence="1">
    <location>
        <begin position="119"/>
        <end position="145"/>
    </location>
</feature>
<dbReference type="Pfam" id="PF24764">
    <property type="entry name" value="rva_4"/>
    <property type="match status" value="1"/>
</dbReference>
<dbReference type="EMBL" id="JABBWE010000051">
    <property type="protein sequence ID" value="KAG1790355.1"/>
    <property type="molecule type" value="Genomic_DNA"/>
</dbReference>
<dbReference type="GeneID" id="64592052"/>
<feature type="compositionally biased region" description="Basic and acidic residues" evidence="1">
    <location>
        <begin position="119"/>
        <end position="129"/>
    </location>
</feature>
<dbReference type="InterPro" id="IPR058913">
    <property type="entry name" value="Integrase_dom_put"/>
</dbReference>